<dbReference type="AlphaFoldDB" id="A0A2T5MFN9"/>
<keyword evidence="2" id="KW-1185">Reference proteome</keyword>
<reference evidence="1 2" key="1">
    <citation type="submission" date="2018-04" db="EMBL/GenBank/DDBJ databases">
        <title>Novel species isolated from glacier.</title>
        <authorList>
            <person name="Liu Q."/>
            <person name="Xin Y.-H."/>
        </authorList>
    </citation>
    <scope>NUCLEOTIDE SEQUENCE [LARGE SCALE GENOMIC DNA]</scope>
    <source>
        <strain evidence="1 2">GT1R17</strain>
    </source>
</reference>
<dbReference type="EMBL" id="QANS01000003">
    <property type="protein sequence ID" value="PTU31415.1"/>
    <property type="molecule type" value="Genomic_DNA"/>
</dbReference>
<comment type="caution">
    <text evidence="1">The sequence shown here is derived from an EMBL/GenBank/DDBJ whole genome shotgun (WGS) entry which is preliminary data.</text>
</comment>
<name>A0A2T5MFN9_9GAMM</name>
<dbReference type="RefSeq" id="WP_107939958.1">
    <property type="nucleotide sequence ID" value="NZ_QANS01000003.1"/>
</dbReference>
<sequence length="119" mass="12793">MQNLTTQKLIAVLTLVGLLFAAYLYWSRAASPIEVEIKNATTVTVAVRLESDADNFYPVSMVVPASTAKTSTTGKDKSLKAIVLYADGQTKQSQTIDATKPGAVLVVVTSEAVELRYKP</sequence>
<evidence type="ECO:0000313" key="2">
    <source>
        <dbReference type="Proteomes" id="UP000244248"/>
    </source>
</evidence>
<gene>
    <name evidence="1" type="ORF">CJD38_08725</name>
</gene>
<organism evidence="1 2">
    <name type="scientific">Stenotrophobium rhamnosiphilum</name>
    <dbReference type="NCBI Taxonomy" id="2029166"/>
    <lineage>
        <taxon>Bacteria</taxon>
        <taxon>Pseudomonadati</taxon>
        <taxon>Pseudomonadota</taxon>
        <taxon>Gammaproteobacteria</taxon>
        <taxon>Nevskiales</taxon>
        <taxon>Nevskiaceae</taxon>
        <taxon>Stenotrophobium</taxon>
    </lineage>
</organism>
<accession>A0A2T5MFN9</accession>
<proteinExistence type="predicted"/>
<dbReference type="Proteomes" id="UP000244248">
    <property type="component" value="Unassembled WGS sequence"/>
</dbReference>
<protein>
    <submittedName>
        <fullName evidence="1">Uncharacterized protein</fullName>
    </submittedName>
</protein>
<evidence type="ECO:0000313" key="1">
    <source>
        <dbReference type="EMBL" id="PTU31415.1"/>
    </source>
</evidence>